<reference evidence="16 17" key="1">
    <citation type="submission" date="2019-12" db="EMBL/GenBank/DDBJ databases">
        <title>Spirosoma sp. HMF4905 genome sequencing and assembly.</title>
        <authorList>
            <person name="Kang H."/>
            <person name="Cha I."/>
            <person name="Kim H."/>
            <person name="Joh K."/>
        </authorList>
    </citation>
    <scope>NUCLEOTIDE SEQUENCE [LARGE SCALE GENOMIC DNA]</scope>
    <source>
        <strain evidence="16 17">HMF4905</strain>
    </source>
</reference>
<feature type="compositionally biased region" description="Low complexity" evidence="12">
    <location>
        <begin position="429"/>
        <end position="440"/>
    </location>
</feature>
<keyword evidence="6 11" id="KW-0067">ATP-binding</keyword>
<keyword evidence="4 11" id="KW-0378">Hydrolase</keyword>
<evidence type="ECO:0000256" key="9">
    <source>
        <dbReference type="ARBA" id="ARBA00074363"/>
    </source>
</evidence>
<feature type="domain" description="DEAD-box RNA helicase Q" evidence="15">
    <location>
        <begin position="1"/>
        <end position="29"/>
    </location>
</feature>
<feature type="domain" description="Helicase C-terminal" evidence="14">
    <location>
        <begin position="232"/>
        <end position="383"/>
    </location>
</feature>
<evidence type="ECO:0000256" key="11">
    <source>
        <dbReference type="RuleBase" id="RU000492"/>
    </source>
</evidence>
<dbReference type="Pfam" id="PF00271">
    <property type="entry name" value="Helicase_C"/>
    <property type="match status" value="1"/>
</dbReference>
<evidence type="ECO:0000256" key="6">
    <source>
        <dbReference type="ARBA" id="ARBA00022840"/>
    </source>
</evidence>
<comment type="caution">
    <text evidence="16">The sequence shown here is derived from an EMBL/GenBank/DDBJ whole genome shotgun (WGS) entry which is preliminary data.</text>
</comment>
<accession>A0A7K1SKV5</accession>
<dbReference type="InterPro" id="IPR001650">
    <property type="entry name" value="Helicase_C-like"/>
</dbReference>
<dbReference type="GO" id="GO:0003724">
    <property type="term" value="F:RNA helicase activity"/>
    <property type="evidence" value="ECO:0007669"/>
    <property type="project" value="UniProtKB-EC"/>
</dbReference>
<dbReference type="PROSITE" id="PS00039">
    <property type="entry name" value="DEAD_ATP_HELICASE"/>
    <property type="match status" value="1"/>
</dbReference>
<evidence type="ECO:0000256" key="10">
    <source>
        <dbReference type="PROSITE-ProRule" id="PRU00552"/>
    </source>
</evidence>
<feature type="short sequence motif" description="Q motif" evidence="10">
    <location>
        <begin position="1"/>
        <end position="29"/>
    </location>
</feature>
<dbReference type="GO" id="GO:0003676">
    <property type="term" value="F:nucleic acid binding"/>
    <property type="evidence" value="ECO:0007669"/>
    <property type="project" value="InterPro"/>
</dbReference>
<evidence type="ECO:0000259" key="13">
    <source>
        <dbReference type="PROSITE" id="PS51192"/>
    </source>
</evidence>
<comment type="similarity">
    <text evidence="7 11">Belongs to the DEAD box helicase family.</text>
</comment>
<evidence type="ECO:0000259" key="15">
    <source>
        <dbReference type="PROSITE" id="PS51195"/>
    </source>
</evidence>
<dbReference type="GO" id="GO:0009266">
    <property type="term" value="P:response to temperature stimulus"/>
    <property type="evidence" value="ECO:0007669"/>
    <property type="project" value="UniProtKB-ARBA"/>
</dbReference>
<feature type="region of interest" description="Disordered" evidence="12">
    <location>
        <begin position="389"/>
        <end position="488"/>
    </location>
</feature>
<dbReference type="Gene3D" id="3.40.50.300">
    <property type="entry name" value="P-loop containing nucleotide triphosphate hydrolases"/>
    <property type="match status" value="2"/>
</dbReference>
<dbReference type="AlphaFoldDB" id="A0A7K1SKV5"/>
<evidence type="ECO:0000313" key="16">
    <source>
        <dbReference type="EMBL" id="MVM34323.1"/>
    </source>
</evidence>
<evidence type="ECO:0000256" key="4">
    <source>
        <dbReference type="ARBA" id="ARBA00022801"/>
    </source>
</evidence>
<dbReference type="InterPro" id="IPR014001">
    <property type="entry name" value="Helicase_ATP-bd"/>
</dbReference>
<evidence type="ECO:0000256" key="7">
    <source>
        <dbReference type="ARBA" id="ARBA00038437"/>
    </source>
</evidence>
<evidence type="ECO:0000256" key="2">
    <source>
        <dbReference type="ARBA" id="ARBA00022490"/>
    </source>
</evidence>
<organism evidence="16 17">
    <name type="scientific">Spirosoma arboris</name>
    <dbReference type="NCBI Taxonomy" id="2682092"/>
    <lineage>
        <taxon>Bacteria</taxon>
        <taxon>Pseudomonadati</taxon>
        <taxon>Bacteroidota</taxon>
        <taxon>Cytophagia</taxon>
        <taxon>Cytophagales</taxon>
        <taxon>Cytophagaceae</taxon>
        <taxon>Spirosoma</taxon>
    </lineage>
</organism>
<proteinExistence type="inferred from homology"/>
<dbReference type="PANTHER" id="PTHR47959:SF13">
    <property type="entry name" value="ATP-DEPENDENT RNA HELICASE RHLE"/>
    <property type="match status" value="1"/>
</dbReference>
<dbReference type="SMART" id="SM00487">
    <property type="entry name" value="DEXDc"/>
    <property type="match status" value="1"/>
</dbReference>
<dbReference type="InterPro" id="IPR000629">
    <property type="entry name" value="RNA-helicase_DEAD-box_CS"/>
</dbReference>
<evidence type="ECO:0000259" key="14">
    <source>
        <dbReference type="PROSITE" id="PS51194"/>
    </source>
</evidence>
<evidence type="ECO:0000256" key="12">
    <source>
        <dbReference type="SAM" id="MobiDB-lite"/>
    </source>
</evidence>
<protein>
    <recommendedName>
        <fullName evidence="9">DEAD-box ATP-dependent RNA helicase RhpA</fullName>
        <ecNumber evidence="1">3.6.4.13</ecNumber>
    </recommendedName>
</protein>
<dbReference type="SUPFAM" id="SSF52540">
    <property type="entry name" value="P-loop containing nucleoside triphosphate hydrolases"/>
    <property type="match status" value="1"/>
</dbReference>
<dbReference type="InterPro" id="IPR011545">
    <property type="entry name" value="DEAD/DEAH_box_helicase_dom"/>
</dbReference>
<dbReference type="PROSITE" id="PS51195">
    <property type="entry name" value="Q_MOTIF"/>
    <property type="match status" value="1"/>
</dbReference>
<dbReference type="EMBL" id="WPIN01000015">
    <property type="protein sequence ID" value="MVM34323.1"/>
    <property type="molecule type" value="Genomic_DNA"/>
</dbReference>
<evidence type="ECO:0000256" key="5">
    <source>
        <dbReference type="ARBA" id="ARBA00022806"/>
    </source>
</evidence>
<dbReference type="PANTHER" id="PTHR47959">
    <property type="entry name" value="ATP-DEPENDENT RNA HELICASE RHLE-RELATED"/>
    <property type="match status" value="1"/>
</dbReference>
<dbReference type="InterPro" id="IPR050079">
    <property type="entry name" value="DEAD_box_RNA_helicase"/>
</dbReference>
<dbReference type="InterPro" id="IPR027417">
    <property type="entry name" value="P-loop_NTPase"/>
</dbReference>
<dbReference type="Pfam" id="PF00270">
    <property type="entry name" value="DEAD"/>
    <property type="match status" value="1"/>
</dbReference>
<evidence type="ECO:0000256" key="8">
    <source>
        <dbReference type="ARBA" id="ARBA00047984"/>
    </source>
</evidence>
<evidence type="ECO:0000256" key="3">
    <source>
        <dbReference type="ARBA" id="ARBA00022741"/>
    </source>
</evidence>
<keyword evidence="5 11" id="KW-0347">Helicase</keyword>
<dbReference type="SMART" id="SM00490">
    <property type="entry name" value="HELICc"/>
    <property type="match status" value="1"/>
</dbReference>
<dbReference type="InterPro" id="IPR014014">
    <property type="entry name" value="RNA_helicase_DEAD_Q_motif"/>
</dbReference>
<keyword evidence="17" id="KW-1185">Reference proteome</keyword>
<dbReference type="CDD" id="cd18787">
    <property type="entry name" value="SF2_C_DEAD"/>
    <property type="match status" value="1"/>
</dbReference>
<comment type="catalytic activity">
    <reaction evidence="8">
        <text>ATP + H2O = ADP + phosphate + H(+)</text>
        <dbReference type="Rhea" id="RHEA:13065"/>
        <dbReference type="ChEBI" id="CHEBI:15377"/>
        <dbReference type="ChEBI" id="CHEBI:15378"/>
        <dbReference type="ChEBI" id="CHEBI:30616"/>
        <dbReference type="ChEBI" id="CHEBI:43474"/>
        <dbReference type="ChEBI" id="CHEBI:456216"/>
        <dbReference type="EC" id="3.6.4.13"/>
    </reaction>
</comment>
<name>A0A7K1SKV5_9BACT</name>
<dbReference type="EC" id="3.6.4.13" evidence="1"/>
<gene>
    <name evidence="16" type="ORF">GO755_30105</name>
</gene>
<dbReference type="GO" id="GO:0005829">
    <property type="term" value="C:cytosol"/>
    <property type="evidence" value="ECO:0007669"/>
    <property type="project" value="TreeGrafter"/>
</dbReference>
<keyword evidence="2" id="KW-0963">Cytoplasm</keyword>
<dbReference type="GO" id="GO:0005524">
    <property type="term" value="F:ATP binding"/>
    <property type="evidence" value="ECO:0007669"/>
    <property type="project" value="UniProtKB-KW"/>
</dbReference>
<keyword evidence="3 11" id="KW-0547">Nucleotide-binding</keyword>
<dbReference type="GO" id="GO:0016787">
    <property type="term" value="F:hydrolase activity"/>
    <property type="evidence" value="ECO:0007669"/>
    <property type="project" value="UniProtKB-KW"/>
</dbReference>
<dbReference type="PROSITE" id="PS51192">
    <property type="entry name" value="HELICASE_ATP_BIND_1"/>
    <property type="match status" value="1"/>
</dbReference>
<sequence length="488" mass="53506">MQFSELSLIDPILKALAEEGYSTPTPIQEQAIPILLSRRDLLGCAQTGTGKTAAFAIPILQLLNEERSKTPNGPRRIKTLVMTPTRELAIQIAESFAAYGRHLNLRHTVIFGGVSQHAQVNSLKAGVDILIATPGRLLDLMNQGFVSLRDVQFFVLDEADRMLDMGFIHDVKKVITKLPERRQSLFFSATMPPDVAKLADTILRNPAKVEVTPVSSTADTIQQAMYFVGREDKRKLLVHILNDQKIKSALVFARTKHGADKVVKDLLKAGIGAEAIHGNKSQNARQRALSNFKSRETRVLVATDIAARGIDVDELSHVINYELPNIPETYVHRIGRTGRAGHDGIALSFCDAEETDFLRDIHKLIGKRVPVIDNHPYVLDIATAAVTPVPAQRQGQNRNGNRHGGGGRPNGSSNQGSFRRDGGSRQADSSNGGQSQSNQSRPANQDRNGSFRRDGGSPKPNRPGTNTERPSRGTSNSRFSNSNPDKNY</sequence>
<dbReference type="InterPro" id="IPR044742">
    <property type="entry name" value="DEAD/DEAH_RhlB"/>
</dbReference>
<evidence type="ECO:0000256" key="1">
    <source>
        <dbReference type="ARBA" id="ARBA00012552"/>
    </source>
</evidence>
<evidence type="ECO:0000313" key="17">
    <source>
        <dbReference type="Proteomes" id="UP000436006"/>
    </source>
</evidence>
<dbReference type="FunFam" id="3.40.50.300:FF:000108">
    <property type="entry name" value="ATP-dependent RNA helicase RhlE"/>
    <property type="match status" value="1"/>
</dbReference>
<dbReference type="GO" id="GO:0042255">
    <property type="term" value="P:ribosome assembly"/>
    <property type="evidence" value="ECO:0007669"/>
    <property type="project" value="UniProtKB-ARBA"/>
</dbReference>
<dbReference type="PROSITE" id="PS51194">
    <property type="entry name" value="HELICASE_CTER"/>
    <property type="match status" value="1"/>
</dbReference>
<dbReference type="CDD" id="cd00268">
    <property type="entry name" value="DEADc"/>
    <property type="match status" value="1"/>
</dbReference>
<dbReference type="Proteomes" id="UP000436006">
    <property type="component" value="Unassembled WGS sequence"/>
</dbReference>
<dbReference type="RefSeq" id="WP_157589146.1">
    <property type="nucleotide sequence ID" value="NZ_WPIN01000015.1"/>
</dbReference>
<feature type="compositionally biased region" description="Polar residues" evidence="12">
    <location>
        <begin position="463"/>
        <end position="488"/>
    </location>
</feature>
<feature type="domain" description="Helicase ATP-binding" evidence="13">
    <location>
        <begin position="32"/>
        <end position="209"/>
    </location>
</feature>